<dbReference type="Proteomes" id="UP000322084">
    <property type="component" value="Unassembled WGS sequence"/>
</dbReference>
<comment type="caution">
    <text evidence="1">The sequence shown here is derived from an EMBL/GenBank/DDBJ whole genome shotgun (WGS) entry which is preliminary data.</text>
</comment>
<sequence length="194" mass="21342">MTWITTIKPDEASGELKSLYEDAEAEDGIVDGLLMAHALRPHTLAGHMALYRSIFHHPGNKLPSWILDVVGVYTSLVNGCPYCVEYCYAALREQLDDDDRAAQIRTALEAGLPQTALAEKYVAAAHYAEKLARSPRAVGKMDIDALRHAGFDDGEILEINQVVSYFSYVNRTILGLGVSEDSLISRGPYAEKKS</sequence>
<proteinExistence type="predicted"/>
<gene>
    <name evidence="1" type="ORF">JCM17844_23420</name>
</gene>
<dbReference type="Gene3D" id="1.20.1290.10">
    <property type="entry name" value="AhpD-like"/>
    <property type="match status" value="1"/>
</dbReference>
<dbReference type="EMBL" id="BKCL01000008">
    <property type="protein sequence ID" value="GEQ98705.1"/>
    <property type="molecule type" value="Genomic_DNA"/>
</dbReference>
<reference evidence="1 2" key="1">
    <citation type="submission" date="2019-09" db="EMBL/GenBank/DDBJ databases">
        <title>NBRP : Genome information of microbial organism related human and environment.</title>
        <authorList>
            <person name="Hattori M."/>
            <person name="Oshima K."/>
            <person name="Inaba H."/>
            <person name="Suda W."/>
            <person name="Sakamoto M."/>
            <person name="Iino T."/>
            <person name="Kitahara M."/>
            <person name="Oshida Y."/>
            <person name="Iida T."/>
            <person name="Kudo T."/>
            <person name="Itoh T."/>
            <person name="Ohkuma M."/>
        </authorList>
    </citation>
    <scope>NUCLEOTIDE SEQUENCE [LARGE SCALE GENOMIC DNA]</scope>
    <source>
        <strain evidence="1 2">Hi-2</strain>
    </source>
</reference>
<evidence type="ECO:0000313" key="1">
    <source>
        <dbReference type="EMBL" id="GEQ98705.1"/>
    </source>
</evidence>
<accession>A0A5A7MUZ0</accession>
<dbReference type="InterPro" id="IPR029032">
    <property type="entry name" value="AhpD-like"/>
</dbReference>
<organism evidence="1 2">
    <name type="scientific">Iodidimonas gelatinilytica</name>
    <dbReference type="NCBI Taxonomy" id="1236966"/>
    <lineage>
        <taxon>Bacteria</taxon>
        <taxon>Pseudomonadati</taxon>
        <taxon>Pseudomonadota</taxon>
        <taxon>Alphaproteobacteria</taxon>
        <taxon>Iodidimonadales</taxon>
        <taxon>Iodidimonadaceae</taxon>
        <taxon>Iodidimonas</taxon>
    </lineage>
</organism>
<evidence type="ECO:0008006" key="3">
    <source>
        <dbReference type="Google" id="ProtNLM"/>
    </source>
</evidence>
<dbReference type="InterPro" id="IPR010195">
    <property type="entry name" value="Uncharacterised_peroxidase-rel"/>
</dbReference>
<evidence type="ECO:0000313" key="2">
    <source>
        <dbReference type="Proteomes" id="UP000322084"/>
    </source>
</evidence>
<dbReference type="PANTHER" id="PTHR35446">
    <property type="entry name" value="SI:CH211-175M2.5"/>
    <property type="match status" value="1"/>
</dbReference>
<dbReference type="PANTHER" id="PTHR35446:SF2">
    <property type="entry name" value="CARBOXYMUCONOLACTONE DECARBOXYLASE-LIKE DOMAIN-CONTAINING PROTEIN"/>
    <property type="match status" value="1"/>
</dbReference>
<dbReference type="RefSeq" id="WP_150000958.1">
    <property type="nucleotide sequence ID" value="NZ_BKCL01000008.1"/>
</dbReference>
<name>A0A5A7MUZ0_9PROT</name>
<protein>
    <recommendedName>
        <fullName evidence="3">Alkylhydroperoxidase</fullName>
    </recommendedName>
</protein>
<dbReference type="AlphaFoldDB" id="A0A5A7MUZ0"/>
<dbReference type="NCBIfam" id="TIGR01926">
    <property type="entry name" value="peroxid_rel"/>
    <property type="match status" value="1"/>
</dbReference>
<dbReference type="SUPFAM" id="SSF69118">
    <property type="entry name" value="AhpD-like"/>
    <property type="match status" value="1"/>
</dbReference>